<evidence type="ECO:0000313" key="5">
    <source>
        <dbReference type="Proteomes" id="UP001381693"/>
    </source>
</evidence>
<accession>A0AAN9A5W7</accession>
<dbReference type="Pfam" id="PF08212">
    <property type="entry name" value="Lipocalin_2"/>
    <property type="match status" value="1"/>
</dbReference>
<reference evidence="4 5" key="1">
    <citation type="submission" date="2023-11" db="EMBL/GenBank/DDBJ databases">
        <title>Halocaridina rubra genome assembly.</title>
        <authorList>
            <person name="Smith C."/>
        </authorList>
    </citation>
    <scope>NUCLEOTIDE SEQUENCE [LARGE SCALE GENOMIC DNA]</scope>
    <source>
        <strain evidence="4">EP-1</strain>
        <tissue evidence="4">Whole</tissue>
    </source>
</reference>
<evidence type="ECO:0000256" key="2">
    <source>
        <dbReference type="SAM" id="SignalP"/>
    </source>
</evidence>
<dbReference type="Gene3D" id="2.40.128.20">
    <property type="match status" value="1"/>
</dbReference>
<dbReference type="InterPro" id="IPR012674">
    <property type="entry name" value="Calycin"/>
</dbReference>
<dbReference type="InterPro" id="IPR000566">
    <property type="entry name" value="Lipocln_cytosolic_FA-bd_dom"/>
</dbReference>
<dbReference type="PANTHER" id="PTHR10612:SF34">
    <property type="entry name" value="APOLIPOPROTEIN D"/>
    <property type="match status" value="1"/>
</dbReference>
<name>A0AAN9A5W7_HALRR</name>
<evidence type="ECO:0000313" key="4">
    <source>
        <dbReference type="EMBL" id="KAK7076028.1"/>
    </source>
</evidence>
<dbReference type="Proteomes" id="UP001381693">
    <property type="component" value="Unassembled WGS sequence"/>
</dbReference>
<dbReference type="EMBL" id="JAXCGZ010009911">
    <property type="protein sequence ID" value="KAK7076028.1"/>
    <property type="molecule type" value="Genomic_DNA"/>
</dbReference>
<protein>
    <recommendedName>
        <fullName evidence="3">Lipocalin/cytosolic fatty-acid binding domain-containing protein</fullName>
    </recommendedName>
</protein>
<dbReference type="GO" id="GO:0006629">
    <property type="term" value="P:lipid metabolic process"/>
    <property type="evidence" value="ECO:0007669"/>
    <property type="project" value="TreeGrafter"/>
</dbReference>
<gene>
    <name evidence="4" type="ORF">SK128_019149</name>
</gene>
<dbReference type="PRINTS" id="PR01273">
    <property type="entry name" value="INVTBRTCOLOR"/>
</dbReference>
<sequence>MEKIHRMENIVFVLVLAAAWIRPSQGVLGIPDFLELGSCLEAKLVENFDPVKYQGLWFDIQSIPNEYQDAKKCTSQNYTWKGDHMISVGKGITEAGKKVRQTVHLLEELELRDPPNPAHMTVSGPDVPLSPYEVIATDYVTYSCVHSCLDYFGFKAEFFWVFSRTPALHQEYVTLCHDALTNMGADPTKMMNIPHGEFCPYTDKLDQLLEKNRQLILQVGLQPNDEGHSKIYVREHNRSRTSSVVQPGAREVEEDIVGVQRVGVVEVKVPRAPDETANGEIIMMQEAV</sequence>
<dbReference type="GO" id="GO:0005737">
    <property type="term" value="C:cytoplasm"/>
    <property type="evidence" value="ECO:0007669"/>
    <property type="project" value="TreeGrafter"/>
</dbReference>
<keyword evidence="1" id="KW-1015">Disulfide bond</keyword>
<keyword evidence="5" id="KW-1185">Reference proteome</keyword>
<feature type="signal peptide" evidence="2">
    <location>
        <begin position="1"/>
        <end position="26"/>
    </location>
</feature>
<evidence type="ECO:0000256" key="1">
    <source>
        <dbReference type="ARBA" id="ARBA00023157"/>
    </source>
</evidence>
<feature type="chain" id="PRO_5042851607" description="Lipocalin/cytosolic fatty-acid binding domain-containing protein" evidence="2">
    <location>
        <begin position="27"/>
        <end position="288"/>
    </location>
</feature>
<dbReference type="AlphaFoldDB" id="A0AAN9A5W7"/>
<organism evidence="4 5">
    <name type="scientific">Halocaridina rubra</name>
    <name type="common">Hawaiian red shrimp</name>
    <dbReference type="NCBI Taxonomy" id="373956"/>
    <lineage>
        <taxon>Eukaryota</taxon>
        <taxon>Metazoa</taxon>
        <taxon>Ecdysozoa</taxon>
        <taxon>Arthropoda</taxon>
        <taxon>Crustacea</taxon>
        <taxon>Multicrustacea</taxon>
        <taxon>Malacostraca</taxon>
        <taxon>Eumalacostraca</taxon>
        <taxon>Eucarida</taxon>
        <taxon>Decapoda</taxon>
        <taxon>Pleocyemata</taxon>
        <taxon>Caridea</taxon>
        <taxon>Atyoidea</taxon>
        <taxon>Atyidae</taxon>
        <taxon>Halocaridina</taxon>
    </lineage>
</organism>
<dbReference type="GO" id="GO:0000302">
    <property type="term" value="P:response to reactive oxygen species"/>
    <property type="evidence" value="ECO:0007669"/>
    <property type="project" value="TreeGrafter"/>
</dbReference>
<evidence type="ECO:0000259" key="3">
    <source>
        <dbReference type="Pfam" id="PF08212"/>
    </source>
</evidence>
<feature type="domain" description="Lipocalin/cytosolic fatty-acid binding" evidence="3">
    <location>
        <begin position="51"/>
        <end position="194"/>
    </location>
</feature>
<dbReference type="PANTHER" id="PTHR10612">
    <property type="entry name" value="APOLIPOPROTEIN D"/>
    <property type="match status" value="1"/>
</dbReference>
<dbReference type="SUPFAM" id="SSF50814">
    <property type="entry name" value="Lipocalins"/>
    <property type="match status" value="1"/>
</dbReference>
<comment type="caution">
    <text evidence="4">The sequence shown here is derived from an EMBL/GenBank/DDBJ whole genome shotgun (WGS) entry which is preliminary data.</text>
</comment>
<dbReference type="InterPro" id="IPR003057">
    <property type="entry name" value="Invtbrt_color"/>
</dbReference>
<keyword evidence="2" id="KW-0732">Signal</keyword>
<dbReference type="GO" id="GO:0031409">
    <property type="term" value="F:pigment binding"/>
    <property type="evidence" value="ECO:0007669"/>
    <property type="project" value="InterPro"/>
</dbReference>
<proteinExistence type="predicted"/>